<keyword evidence="1" id="KW-1133">Transmembrane helix</keyword>
<proteinExistence type="predicted"/>
<organism evidence="2 3">
    <name type="scientific">Thiorhodococcus minor</name>
    <dbReference type="NCBI Taxonomy" id="57489"/>
    <lineage>
        <taxon>Bacteria</taxon>
        <taxon>Pseudomonadati</taxon>
        <taxon>Pseudomonadota</taxon>
        <taxon>Gammaproteobacteria</taxon>
        <taxon>Chromatiales</taxon>
        <taxon>Chromatiaceae</taxon>
        <taxon>Thiorhodococcus</taxon>
    </lineage>
</organism>
<name>A0A6M0JWS4_9GAMM</name>
<dbReference type="AlphaFoldDB" id="A0A6M0JWS4"/>
<dbReference type="Pfam" id="PF16868">
    <property type="entry name" value="NMT1_3"/>
    <property type="match status" value="1"/>
</dbReference>
<evidence type="ECO:0000313" key="2">
    <source>
        <dbReference type="EMBL" id="NEV60595.1"/>
    </source>
</evidence>
<dbReference type="PANTHER" id="PTHR42941:SF1">
    <property type="entry name" value="SLL1037 PROTEIN"/>
    <property type="match status" value="1"/>
</dbReference>
<dbReference type="Proteomes" id="UP000483379">
    <property type="component" value="Unassembled WGS sequence"/>
</dbReference>
<dbReference type="RefSeq" id="WP_164450646.1">
    <property type="nucleotide sequence ID" value="NZ_JAAIJQ010000003.1"/>
</dbReference>
<keyword evidence="3" id="KW-1185">Reference proteome</keyword>
<dbReference type="EMBL" id="JAAIJQ010000003">
    <property type="protein sequence ID" value="NEV60595.1"/>
    <property type="molecule type" value="Genomic_DNA"/>
</dbReference>
<dbReference type="SUPFAM" id="SSF53850">
    <property type="entry name" value="Periplasmic binding protein-like II"/>
    <property type="match status" value="1"/>
</dbReference>
<keyword evidence="1" id="KW-0812">Transmembrane</keyword>
<keyword evidence="1" id="KW-0472">Membrane</keyword>
<feature type="transmembrane region" description="Helical" evidence="1">
    <location>
        <begin position="346"/>
        <end position="367"/>
    </location>
</feature>
<protein>
    <submittedName>
        <fullName evidence="2">C4-dicarboxylate ABC transporter substrate-binding protein</fullName>
    </submittedName>
</protein>
<dbReference type="InterPro" id="IPR011852">
    <property type="entry name" value="TRAP_TAXI"/>
</dbReference>
<dbReference type="PANTHER" id="PTHR42941">
    <property type="entry name" value="SLL1037 PROTEIN"/>
    <property type="match status" value="1"/>
</dbReference>
<accession>A0A6M0JWS4</accession>
<evidence type="ECO:0000256" key="1">
    <source>
        <dbReference type="SAM" id="Phobius"/>
    </source>
</evidence>
<evidence type="ECO:0000313" key="3">
    <source>
        <dbReference type="Proteomes" id="UP000483379"/>
    </source>
</evidence>
<feature type="transmembrane region" description="Helical" evidence="1">
    <location>
        <begin position="21"/>
        <end position="43"/>
    </location>
</feature>
<comment type="caution">
    <text evidence="2">The sequence shown here is derived from an EMBL/GenBank/DDBJ whole genome shotgun (WGS) entry which is preliminary data.</text>
</comment>
<sequence>MPSSSTKSANRPKPKRGRWEAVGLFGGSALLVVIAFYVTAQYIQPAPPVQVSIATGGAEGGYYSYAEQYRRALERHGITLDVVETAGSVDNLARILDADAPVDLAFVQSGVATPEQREALMGLGSMFYEPVWLLVPVDAEDLPLSALEGARIGIGPPDSGTAFLAERMLRESGITDDNAELIRDDTAALAERLRSGRLDLLVMVAAADSPLLAALVADPEVRARTLDEAPAYARIDRSLTRLELPTGVLDLARQSPERDLDLVAATANLVARPDIHPALVDLLIEAAVEAHGQGSLLAAPGTFPTPQHSDFPMSSDAERHYKHGPPFLQRYLPFWAATWIDRTKVMLLPLVALLFPLIKILPPIYAWRIRRRILRWYVELRKIDLELETGRGDDAALDALAGRLERIECEAAQVDVPLSYSDELYDLRLHVQLLRRRLATVREA</sequence>
<dbReference type="Gene3D" id="3.40.190.10">
    <property type="entry name" value="Periplasmic binding protein-like II"/>
    <property type="match status" value="2"/>
</dbReference>
<gene>
    <name evidence="2" type="ORF">G3446_01590</name>
</gene>
<reference evidence="2 3" key="1">
    <citation type="submission" date="2020-02" db="EMBL/GenBank/DDBJ databases">
        <title>Genome sequences of Thiorhodococcus mannitoliphagus and Thiorhodococcus minor, purple sulfur photosynthetic bacteria in the gammaproteobacterial family, Chromatiaceae.</title>
        <authorList>
            <person name="Aviles F.A."/>
            <person name="Meyer T.E."/>
            <person name="Kyndt J.A."/>
        </authorList>
    </citation>
    <scope>NUCLEOTIDE SEQUENCE [LARGE SCALE GENOMIC DNA]</scope>
    <source>
        <strain evidence="2 3">DSM 11518</strain>
    </source>
</reference>